<evidence type="ECO:0000256" key="5">
    <source>
        <dbReference type="SAM" id="Coils"/>
    </source>
</evidence>
<keyword evidence="2" id="KW-0963">Cytoplasm</keyword>
<feature type="coiled-coil region" evidence="5">
    <location>
        <begin position="924"/>
        <end position="1025"/>
    </location>
</feature>
<name>A0AAN9TPI3_9HEMI</name>
<dbReference type="GO" id="GO:0005737">
    <property type="term" value="C:cytoplasm"/>
    <property type="evidence" value="ECO:0007669"/>
    <property type="project" value="UniProtKB-SubCell"/>
</dbReference>
<dbReference type="PROSITE" id="PS50913">
    <property type="entry name" value="GRIP"/>
    <property type="match status" value="1"/>
</dbReference>
<feature type="coiled-coil region" evidence="5">
    <location>
        <begin position="1620"/>
        <end position="1661"/>
    </location>
</feature>
<evidence type="ECO:0000313" key="7">
    <source>
        <dbReference type="EMBL" id="KAK7601738.1"/>
    </source>
</evidence>
<feature type="coiled-coil region" evidence="5">
    <location>
        <begin position="638"/>
        <end position="692"/>
    </location>
</feature>
<feature type="domain" description="GRIP" evidence="6">
    <location>
        <begin position="1664"/>
        <end position="1714"/>
    </location>
</feature>
<evidence type="ECO:0000256" key="2">
    <source>
        <dbReference type="ARBA" id="ARBA00022490"/>
    </source>
</evidence>
<organism evidence="7 8">
    <name type="scientific">Parthenolecanium corni</name>
    <dbReference type="NCBI Taxonomy" id="536013"/>
    <lineage>
        <taxon>Eukaryota</taxon>
        <taxon>Metazoa</taxon>
        <taxon>Ecdysozoa</taxon>
        <taxon>Arthropoda</taxon>
        <taxon>Hexapoda</taxon>
        <taxon>Insecta</taxon>
        <taxon>Pterygota</taxon>
        <taxon>Neoptera</taxon>
        <taxon>Paraneoptera</taxon>
        <taxon>Hemiptera</taxon>
        <taxon>Sternorrhyncha</taxon>
        <taxon>Coccoidea</taxon>
        <taxon>Coccidae</taxon>
        <taxon>Parthenolecanium</taxon>
    </lineage>
</organism>
<evidence type="ECO:0000256" key="3">
    <source>
        <dbReference type="ARBA" id="ARBA00022553"/>
    </source>
</evidence>
<feature type="coiled-coil region" evidence="5">
    <location>
        <begin position="1067"/>
        <end position="1391"/>
    </location>
</feature>
<proteinExistence type="predicted"/>
<dbReference type="Gene3D" id="1.10.287.1490">
    <property type="match status" value="1"/>
</dbReference>
<dbReference type="Pfam" id="PF01465">
    <property type="entry name" value="GRIP"/>
    <property type="match status" value="1"/>
</dbReference>
<feature type="coiled-coil region" evidence="5">
    <location>
        <begin position="387"/>
        <end position="432"/>
    </location>
</feature>
<evidence type="ECO:0000259" key="6">
    <source>
        <dbReference type="PROSITE" id="PS50913"/>
    </source>
</evidence>
<feature type="coiled-coil region" evidence="5">
    <location>
        <begin position="25"/>
        <end position="118"/>
    </location>
</feature>
<keyword evidence="4 5" id="KW-0175">Coiled coil</keyword>
<dbReference type="EMBL" id="JBBCAQ010000010">
    <property type="protein sequence ID" value="KAK7601738.1"/>
    <property type="molecule type" value="Genomic_DNA"/>
</dbReference>
<dbReference type="SUPFAM" id="SSF57997">
    <property type="entry name" value="Tropomyosin"/>
    <property type="match status" value="1"/>
</dbReference>
<evidence type="ECO:0000256" key="1">
    <source>
        <dbReference type="ARBA" id="ARBA00004496"/>
    </source>
</evidence>
<dbReference type="Gene3D" id="1.10.220.60">
    <property type="entry name" value="GRIP domain"/>
    <property type="match status" value="1"/>
</dbReference>
<keyword evidence="8" id="KW-1185">Reference proteome</keyword>
<keyword evidence="3" id="KW-0597">Phosphoprotein</keyword>
<accession>A0AAN9TPI3</accession>
<protein>
    <recommendedName>
        <fullName evidence="6">GRIP domain-containing protein</fullName>
    </recommendedName>
</protein>
<reference evidence="7 8" key="1">
    <citation type="submission" date="2024-03" db="EMBL/GenBank/DDBJ databases">
        <title>Adaptation during the transition from Ophiocordyceps entomopathogen to insect associate is accompanied by gene loss and intensified selection.</title>
        <authorList>
            <person name="Ward C.M."/>
            <person name="Onetto C.A."/>
            <person name="Borneman A.R."/>
        </authorList>
    </citation>
    <scope>NUCLEOTIDE SEQUENCE [LARGE SCALE GENOMIC DNA]</scope>
    <source>
        <strain evidence="7">AWRI1</strain>
        <tissue evidence="7">Single Adult Female</tissue>
    </source>
</reference>
<dbReference type="SMART" id="SM00755">
    <property type="entry name" value="Grip"/>
    <property type="match status" value="1"/>
</dbReference>
<feature type="coiled-coil region" evidence="5">
    <location>
        <begin position="1423"/>
        <end position="1541"/>
    </location>
</feature>
<dbReference type="Proteomes" id="UP001367676">
    <property type="component" value="Unassembled WGS sequence"/>
</dbReference>
<feature type="coiled-coil region" evidence="5">
    <location>
        <begin position="290"/>
        <end position="360"/>
    </location>
</feature>
<dbReference type="PANTHER" id="PTHR18902:SF25">
    <property type="entry name" value="GRIP AND COILED-COIL DOMAIN-CONTAINING PROTEIN 2"/>
    <property type="match status" value="1"/>
</dbReference>
<dbReference type="InterPro" id="IPR051841">
    <property type="entry name" value="MT-Golgi_org_protein"/>
</dbReference>
<comment type="subcellular location">
    <subcellularLocation>
        <location evidence="1">Cytoplasm</location>
    </subcellularLocation>
</comment>
<comment type="caution">
    <text evidence="7">The sequence shown here is derived from an EMBL/GenBank/DDBJ whole genome shotgun (WGS) entry which is preliminary data.</text>
</comment>
<feature type="coiled-coil region" evidence="5">
    <location>
        <begin position="227"/>
        <end position="261"/>
    </location>
</feature>
<gene>
    <name evidence="7" type="ORF">V9T40_009179</name>
</gene>
<evidence type="ECO:0000256" key="4">
    <source>
        <dbReference type="ARBA" id="ARBA00023054"/>
    </source>
</evidence>
<dbReference type="PANTHER" id="PTHR18902">
    <property type="entry name" value="NUCLEAR MITOTIC APPARATUS PROTEIN 1-RELATED"/>
    <property type="match status" value="1"/>
</dbReference>
<sequence length="1735" mass="201974">MTSESVALEELSKLRKEFNDCQLKYSIHNEELLSAKNEILKYQEKISTLEQENESLRRINDRTNQENDQLLAKFDSVSKAARILQDNELMFKEEIKLLKEENKSLKQSVDDCNEARDNVIEKLKEVSIETRELIDNCEKSAEESKIFKIKCDDLEEELAKLKQVNENAELKCRSLQSELHQRDVEIDSLNEKVSSHSRELIADDILRSWRNDIPDANYSLKTIEIQLKKLIDRLIESETLKKQLKDEVDTLKRDNNIFREQNTMKDDIISKQNQDFIKVKSTVDEYYSEIMRLDSELKDCHKRVSALNENLEMMNSENIDIAEYTLFKRSLQKFGSLEKIENLLTKLQVLQEIEQFFENKLSPHVDPSMRDSDDFDPIVSCSKENTINKMKNYLEKALVTIEKLNDKMLRLRNEYEVKLRAKNAEISTLRDLTLSATMYNRILERSLQQFRDNIQLDSTIENKTNELLSVNATLIDSFEELKQVYQTNDRCNCFLFAKLKQLKLFCKILQLSINKKIGPGIQFDMDFDGLFFGINEIFEEVEANEFRYKLSQGSETLMSLCERKVTTNHYLKNMVENMSLEVKRLTSKVELEMTEKIQEIEMLKGEVDTVKTDNCDLVSKIKNCNREIVSLSTDNYDLNEKLENLIKVEQECESLKQELAFLREKSKTLENVANIEEECESLKQDLANSREISENISDVANYDFDLGEKTSSLFSICQHLKVENNVLRKDVDEFAINFNQALIEISKNVAEKTPKHPDFNSLLDCVKSLRVEQRTLKNLADEMKDKFLEDILLIKIADEKAKRSVQEQLIKLHASCTELRNQTKSMKLSDFKNTVNDMISVAKLDFVEKFAAINANYNALIADLDKAFRSQTANKDNILLHVSHLKSNLDQMKTLNTSLHMFVEGLPAEFFKYILPLIDDLKELKKRSSTISTLNQTLNDLEKEKHQILEKLRGKENMISEMLELKKKSQESEEEMQATKQRLEQEYNAELRAKEKCIEDLSTLVENLKDQISAKDDIIASLEHEISKQREGDTSSMGTISRTEEVSRLNDVEDSFEERYLKLRCLAVKMKKSIAELNQELKTEKSERTSLQNKLQSVSEQAKRAQILQEECDKLNDELDIRQNEIKELKRIIMESDRENENLKLRCSELTSNTVSSKAEITSSKNEKNEMEMKLNNLTEELEKLSSEKLCEEMIIKERDREISSLKEKLKQNEELKKKLQNELEQAKLEARKQGALTLEMQDYEKTISDLTNKIKSKENVILQVNEKLNDSLQQNDALVSQIKQLEEQIQSYLSNIQTADEEIINLNKIIVNHENAAEKLEQRLKQTLQQLESDRRKNESLTLQLASSSAELKTLTESSRTKEKQLFDQVKSLQERMSQTEEKLRIRESEFTKLRDDFDAYKVRAHNVLQKCKTENNSKNTQEKLQTEINSLSSTLKTLRKELDDTLNEMDNQKAEINLLKSTKENLTVKVKELSDAVGEKSKEIDSLLAERKSNKLNTDTLINCYKVEIEKLKSLNEELKNANAQIQNTELSRESENANYMKDIRAEDFNEMDYPADHRSLHNSSCDLPDSEIEAIEETERYRKSSKHSLIPLDKLLERDINDSRTFDLNEPELRKHVESLEQQVKYLTSILNESEKNSARSEQQVTFLKDEIRRLERMFEREPHLQNTEYVKNVLFKFITLPCGDERHRLITVLETILKLTPNERQMLSAVAKGDRLDAKQPGGWTSFLGWS</sequence>
<dbReference type="InterPro" id="IPR000237">
    <property type="entry name" value="GRIP_dom"/>
</dbReference>
<evidence type="ECO:0000313" key="8">
    <source>
        <dbReference type="Proteomes" id="UP001367676"/>
    </source>
</evidence>
<feature type="coiled-coil region" evidence="5">
    <location>
        <begin position="144"/>
        <end position="192"/>
    </location>
</feature>